<feature type="domain" description="Metalloprotease TldD/E central" evidence="5">
    <location>
        <begin position="122"/>
        <end position="224"/>
    </location>
</feature>
<dbReference type="PANTHER" id="PTHR43421:SF1">
    <property type="entry name" value="METALLOPROTEASE PMBA"/>
    <property type="match status" value="1"/>
</dbReference>
<dbReference type="Gene3D" id="3.30.2290.10">
    <property type="entry name" value="PmbA/TldD superfamily"/>
    <property type="match status" value="1"/>
</dbReference>
<dbReference type="InterPro" id="IPR036059">
    <property type="entry name" value="TldD/PmbA_sf"/>
</dbReference>
<protein>
    <submittedName>
        <fullName evidence="6">TldD/PmbA family protein</fullName>
    </submittedName>
</protein>
<evidence type="ECO:0000259" key="4">
    <source>
        <dbReference type="Pfam" id="PF19289"/>
    </source>
</evidence>
<dbReference type="SUPFAM" id="SSF111283">
    <property type="entry name" value="Putative modulator of DNA gyrase, PmbA/TldD"/>
    <property type="match status" value="1"/>
</dbReference>
<keyword evidence="7" id="KW-1185">Reference proteome</keyword>
<dbReference type="EMBL" id="JADZLT010000040">
    <property type="protein sequence ID" value="MBH0236958.1"/>
    <property type="molecule type" value="Genomic_DNA"/>
</dbReference>
<dbReference type="RefSeq" id="WP_197310043.1">
    <property type="nucleotide sequence ID" value="NZ_JADZLT010000040.1"/>
</dbReference>
<reference evidence="6" key="1">
    <citation type="submission" date="2020-12" db="EMBL/GenBank/DDBJ databases">
        <title>Methylobrevis albus sp. nov., isolated from fresh water lack sediment.</title>
        <authorList>
            <person name="Zou Q."/>
        </authorList>
    </citation>
    <scope>NUCLEOTIDE SEQUENCE</scope>
    <source>
        <strain evidence="6">L22</strain>
    </source>
</reference>
<organism evidence="6 7">
    <name type="scientific">Methylobrevis albus</name>
    <dbReference type="NCBI Taxonomy" id="2793297"/>
    <lineage>
        <taxon>Bacteria</taxon>
        <taxon>Pseudomonadati</taxon>
        <taxon>Pseudomonadota</taxon>
        <taxon>Alphaproteobacteria</taxon>
        <taxon>Hyphomicrobiales</taxon>
        <taxon>Pleomorphomonadaceae</taxon>
        <taxon>Methylobrevis</taxon>
    </lineage>
</organism>
<name>A0A931I0C3_9HYPH</name>
<dbReference type="InterPro" id="IPR047657">
    <property type="entry name" value="PmbA"/>
</dbReference>
<comment type="similarity">
    <text evidence="1">Belongs to the peptidase U62 family.</text>
</comment>
<dbReference type="GO" id="GO:0008237">
    <property type="term" value="F:metallopeptidase activity"/>
    <property type="evidence" value="ECO:0007669"/>
    <property type="project" value="InterPro"/>
</dbReference>
<evidence type="ECO:0000313" key="6">
    <source>
        <dbReference type="EMBL" id="MBH0236958.1"/>
    </source>
</evidence>
<comment type="caution">
    <text evidence="6">The sequence shown here is derived from an EMBL/GenBank/DDBJ whole genome shotgun (WGS) entry which is preliminary data.</text>
</comment>
<dbReference type="PANTHER" id="PTHR43421">
    <property type="entry name" value="METALLOPROTEASE PMBA"/>
    <property type="match status" value="1"/>
</dbReference>
<dbReference type="Pfam" id="PF01523">
    <property type="entry name" value="PmbA_TldD_1st"/>
    <property type="match status" value="1"/>
</dbReference>
<feature type="domain" description="Metalloprotease TldD/E N-terminal" evidence="3">
    <location>
        <begin position="29"/>
        <end position="91"/>
    </location>
</feature>
<dbReference type="InterPro" id="IPR045570">
    <property type="entry name" value="Metalloprtase-TldD/E_cen_dom"/>
</dbReference>
<dbReference type="InterPro" id="IPR035068">
    <property type="entry name" value="TldD/PmbA_N"/>
</dbReference>
<gene>
    <name evidence="6" type="ORF">I5731_03900</name>
</gene>
<evidence type="ECO:0000313" key="7">
    <source>
        <dbReference type="Proteomes" id="UP000631694"/>
    </source>
</evidence>
<evidence type="ECO:0000259" key="3">
    <source>
        <dbReference type="Pfam" id="PF01523"/>
    </source>
</evidence>
<dbReference type="GO" id="GO:0006508">
    <property type="term" value="P:proteolysis"/>
    <property type="evidence" value="ECO:0007669"/>
    <property type="project" value="InterPro"/>
</dbReference>
<sequence length="447" mass="45813">MDELLDVGALEAQAQRLVTAALAAGADAADAVAVRGFSQSVDVRLGALEDSTRSEGDDFGLRVFIGDRSAHVSANTLAGLDRIAERAVAMAKVAPSDPYAGLADPSLFATAPADLDLFDGVQIDAEALRADAAATEAAALAVPGVANSGGASAYWSWAGVALATSGGFSGGYRVSRHGRSVSVIAGEGTAMERDWDASGRNHRADLEGADAIGRSAGERAVRRLGSRRVATCTATVVFDPRVASGLLGALAGAINGASIARRTSFLKEKLGQRVFAPGIRITDDPRRPRGPGSRPFDGEGIAGAPIDIVDDGILTTWLLDSATARELGLASNGRAARGTGSPSPSSTNLLLHPGSVSPAELIRDVGTGFYVTEFIGHGVNGITGDYSRGASGFWIENGEIAWPVSEVTVAGNLVDMFARVVPANDLVFRTAHVAPTLAIEGLTIAGS</sequence>
<evidence type="ECO:0000256" key="1">
    <source>
        <dbReference type="ARBA" id="ARBA00005836"/>
    </source>
</evidence>
<dbReference type="Proteomes" id="UP000631694">
    <property type="component" value="Unassembled WGS sequence"/>
</dbReference>
<proteinExistence type="inferred from homology"/>
<feature type="domain" description="Metalloprotease TldD/E C-terminal" evidence="4">
    <location>
        <begin position="232"/>
        <end position="446"/>
    </location>
</feature>
<dbReference type="AlphaFoldDB" id="A0A931I0C3"/>
<dbReference type="Pfam" id="PF19289">
    <property type="entry name" value="PmbA_TldD_3rd"/>
    <property type="match status" value="1"/>
</dbReference>
<accession>A0A931I0C3</accession>
<evidence type="ECO:0000259" key="5">
    <source>
        <dbReference type="Pfam" id="PF19290"/>
    </source>
</evidence>
<dbReference type="GO" id="GO:0005829">
    <property type="term" value="C:cytosol"/>
    <property type="evidence" value="ECO:0007669"/>
    <property type="project" value="TreeGrafter"/>
</dbReference>
<dbReference type="InterPro" id="IPR002510">
    <property type="entry name" value="Metalloprtase-TldD/E_N"/>
</dbReference>
<dbReference type="Pfam" id="PF19290">
    <property type="entry name" value="PmbA_TldD_2nd"/>
    <property type="match status" value="1"/>
</dbReference>
<dbReference type="InterPro" id="IPR045569">
    <property type="entry name" value="Metalloprtase-TldD/E_C"/>
</dbReference>
<evidence type="ECO:0000256" key="2">
    <source>
        <dbReference type="SAM" id="MobiDB-lite"/>
    </source>
</evidence>
<feature type="region of interest" description="Disordered" evidence="2">
    <location>
        <begin position="280"/>
        <end position="301"/>
    </location>
</feature>